<dbReference type="Pfam" id="PF16486">
    <property type="entry name" value="ArgoN"/>
    <property type="match status" value="1"/>
</dbReference>
<protein>
    <recommendedName>
        <fullName evidence="2">Protein argonaute N-terminal domain-containing protein</fullName>
    </recommendedName>
</protein>
<feature type="region of interest" description="Disordered" evidence="1">
    <location>
        <begin position="1"/>
        <end position="256"/>
    </location>
</feature>
<evidence type="ECO:0000259" key="2">
    <source>
        <dbReference type="Pfam" id="PF16486"/>
    </source>
</evidence>
<feature type="compositionally biased region" description="Basic and acidic residues" evidence="1">
    <location>
        <begin position="1259"/>
        <end position="1270"/>
    </location>
</feature>
<feature type="compositionally biased region" description="Polar residues" evidence="1">
    <location>
        <begin position="1420"/>
        <end position="1443"/>
    </location>
</feature>
<dbReference type="OrthoDB" id="3241998at2759"/>
<feature type="compositionally biased region" description="Polar residues" evidence="1">
    <location>
        <begin position="1281"/>
        <end position="1290"/>
    </location>
</feature>
<feature type="region of interest" description="Disordered" evidence="1">
    <location>
        <begin position="1171"/>
        <end position="1451"/>
    </location>
</feature>
<feature type="compositionally biased region" description="Low complexity" evidence="1">
    <location>
        <begin position="905"/>
        <end position="919"/>
    </location>
</feature>
<feature type="compositionally biased region" description="Basic residues" evidence="1">
    <location>
        <begin position="222"/>
        <end position="234"/>
    </location>
</feature>
<feature type="compositionally biased region" description="Basic residues" evidence="1">
    <location>
        <begin position="575"/>
        <end position="585"/>
    </location>
</feature>
<feature type="compositionally biased region" description="Pro residues" evidence="1">
    <location>
        <begin position="71"/>
        <end position="80"/>
    </location>
</feature>
<keyword evidence="4" id="KW-1185">Reference proteome</keyword>
<reference evidence="3 4" key="1">
    <citation type="journal article" date="2013" name="Nat. Commun.">
        <title>The evolution and pathogenic mechanisms of the rice sheath blight pathogen.</title>
        <authorList>
            <person name="Zheng A."/>
            <person name="Lin R."/>
            <person name="Xu L."/>
            <person name="Qin P."/>
            <person name="Tang C."/>
            <person name="Ai P."/>
            <person name="Zhang D."/>
            <person name="Liu Y."/>
            <person name="Sun Z."/>
            <person name="Feng H."/>
            <person name="Wang Y."/>
            <person name="Chen Y."/>
            <person name="Liang X."/>
            <person name="Fu R."/>
            <person name="Li Q."/>
            <person name="Zhang J."/>
            <person name="Yu X."/>
            <person name="Xie Z."/>
            <person name="Ding L."/>
            <person name="Guan P."/>
            <person name="Tang J."/>
            <person name="Liang Y."/>
            <person name="Wang S."/>
            <person name="Deng Q."/>
            <person name="Li S."/>
            <person name="Zhu J."/>
            <person name="Wang L."/>
            <person name="Liu H."/>
            <person name="Li P."/>
        </authorList>
    </citation>
    <scope>NUCLEOTIDE SEQUENCE [LARGE SCALE GENOMIC DNA]</scope>
    <source>
        <strain evidence="4">AG-1 IA</strain>
    </source>
</reference>
<name>L8X468_THACA</name>
<dbReference type="HOGENOM" id="CLU_257248_0_0_1"/>
<feature type="compositionally biased region" description="Low complexity" evidence="1">
    <location>
        <begin position="562"/>
        <end position="574"/>
    </location>
</feature>
<evidence type="ECO:0000256" key="1">
    <source>
        <dbReference type="SAM" id="MobiDB-lite"/>
    </source>
</evidence>
<evidence type="ECO:0000313" key="4">
    <source>
        <dbReference type="Proteomes" id="UP000011668"/>
    </source>
</evidence>
<feature type="compositionally biased region" description="Polar residues" evidence="1">
    <location>
        <begin position="1187"/>
        <end position="1199"/>
    </location>
</feature>
<gene>
    <name evidence="3" type="ORF">AG1IA_00863</name>
</gene>
<feature type="compositionally biased region" description="Pro residues" evidence="1">
    <location>
        <begin position="27"/>
        <end position="37"/>
    </location>
</feature>
<feature type="region of interest" description="Disordered" evidence="1">
    <location>
        <begin position="555"/>
        <end position="588"/>
    </location>
</feature>
<feature type="compositionally biased region" description="Polar residues" evidence="1">
    <location>
        <begin position="1352"/>
        <end position="1379"/>
    </location>
</feature>
<dbReference type="OMA" id="AMERTTW"/>
<feature type="compositionally biased region" description="Basic residues" evidence="1">
    <location>
        <begin position="90"/>
        <end position="99"/>
    </location>
</feature>
<sequence length="1617" mass="173157">MSEPIVESVTAPSIVEPPTEAFSQLLPPSPIEPPTVEPVPAEGTEISTEKPVAPKLSIDVLQADDSRKPKSPLPPTPATPATPITPATPSKKKKKKGKKGAAPSEPVPAIPETTSEPAPESEPASKSEPVSVSEPISWPFSRPDPASLEVKPVWGNEKAESPIPTPIEPKASKVEPIPEVTVPSPTAEVPIVPETPKEPEPEPTPQVVQDVPSKEEPVSPTKGKKSKQKKKRKSSTAPIHAASPIDDVPPVSEAKVEQPELKVIEVSEPVAVESVVAGPVEAEPVVTEPMIVEPVPVEPIVTEPIAFESAYAEYPVDEPKVDEPKVVETVATEPEFVEFEVTEPIVNEPVVEVARSPVVEELTKNEENRTATPGEDAETPKVVSQELPKPAELAAELVSDPVEIAQLSPLMDTPIEATVASPIEPTPEPILAPLPVESSPKLSPVLETQPEPEVEAIVELAIESSVGVNSGPVIEFVPELPVEPASEPVFGFPTEPVLEAEPVVMSPTDEPVIERIEVVGPSLTITPICTPTPIPGVEDDHSVERVVEPAVSPVEVPKEPPVLETKQTVPSTSKSPKKKSKRKGAAKATVIVEEPTPSLAIEEPVAEITKPEVPSVITVGGDEVIEETVVVSSPTAPRKKKGKKTKDVVSVPTLVEERVPTPPLPLEAPVTLVDTPQLEMEESRPIVTPSIQLLESPIQMEATPKIEIIELPNSQMELTPKIEVIELLDDQYAEATSTISVAQLSHSNLVPSQPAPSTAELDIVEFVPETLSDPEPEPILVDLPQSPVTSIPSIASSPPRSIVLSPRPPSTTSVAHEAFTPLRSVTPSTTKQDEIYEALPMPISPAPSPVRPTFEHIDLAEVIIPLSPSPVSERASQYSHDLDLSGREAAAVPQESQSPKRGRLASSITSIDTSSPSPAEKTTMRPAMPPLITIPVPSPVPTVSPYPNSAAKQPPAQAELESKPNAATNEIPIPIVLSNDLPTNDVPAKSDTATKASSRILDGFSPLRWFGFGGSSSPSIEIKPVEAKPVEVPPMETKSVEAKPIKIMEVEVEPVIAKPVEAVPMEIKPVAVQVIETIATEVKAVETKPVEVKSVKLAEPTIAEINPVAAKPIETPAIVSHNPKVAGERERLPKVTLVPIRKAASPTSPESPAMERTTWSRWPYQPTMVTSIPPVKPRVPLARDSVTAPTRSDEQTASARTPIISTMPPIIPVVSMRTDQPSIKPKTDSPQPRRPPRPDDTVLPIPQTPHHAQSILTNEKSERPVKRPSDPTRVVTPAPNTPSVAFQSPRSSEDSLPAYTPQAPNVDREPKPAPRGILKQRIASPAMPPTTNAPARSPVRSVPQVSRFEFTGSRNIPTYENWSHTQSARGDCLGSTSIPRSHGTAIPVTATTPPSSRDRTSGDSSHRSRPKRSPKESGSVPNKTSQPHTPSPSRETKATSKITTPPKPNLVPVLNDKIIRAKAPKPAKISTARTTSSAYIQPLTSPILLTGENYGARLPENSVYQYDVMAIPMNDGSCLSLFLGISPSESLSPITRKNIFDILQKQVAPQIFPVLARPSFDGKKMLYSNRRLNVSSRQEFSIELAESGQEPQVYVVQLKKIAVITPHAVSSLGLLNA</sequence>
<dbReference type="EMBL" id="AFRT01000188">
    <property type="protein sequence ID" value="ELU45106.1"/>
    <property type="molecule type" value="Genomic_DNA"/>
</dbReference>
<proteinExistence type="predicted"/>
<feature type="region of interest" description="Disordered" evidence="1">
    <location>
        <begin position="870"/>
        <end position="936"/>
    </location>
</feature>
<feature type="region of interest" description="Disordered" evidence="1">
    <location>
        <begin position="362"/>
        <end position="383"/>
    </location>
</feature>
<dbReference type="InterPro" id="IPR032474">
    <property type="entry name" value="Argonaute_N"/>
</dbReference>
<feature type="compositionally biased region" description="Low complexity" evidence="1">
    <location>
        <begin position="110"/>
        <end position="137"/>
    </location>
</feature>
<feature type="domain" description="Protein argonaute N-terminal" evidence="2">
    <location>
        <begin position="1498"/>
        <end position="1608"/>
    </location>
</feature>
<dbReference type="Proteomes" id="UP000011668">
    <property type="component" value="Unassembled WGS sequence"/>
</dbReference>
<feature type="compositionally biased region" description="Low complexity" evidence="1">
    <location>
        <begin position="1201"/>
        <end position="1215"/>
    </location>
</feature>
<comment type="caution">
    <text evidence="3">The sequence shown here is derived from an EMBL/GenBank/DDBJ whole genome shotgun (WGS) entry which is preliminary data.</text>
</comment>
<organism evidence="3 4">
    <name type="scientific">Thanatephorus cucumeris (strain AG1-IA)</name>
    <name type="common">Rice sheath blight fungus</name>
    <name type="synonym">Rhizoctonia solani</name>
    <dbReference type="NCBI Taxonomy" id="983506"/>
    <lineage>
        <taxon>Eukaryota</taxon>
        <taxon>Fungi</taxon>
        <taxon>Dikarya</taxon>
        <taxon>Basidiomycota</taxon>
        <taxon>Agaricomycotina</taxon>
        <taxon>Agaricomycetes</taxon>
        <taxon>Cantharellales</taxon>
        <taxon>Ceratobasidiaceae</taxon>
        <taxon>Rhizoctonia</taxon>
        <taxon>Rhizoctonia solani AG-1</taxon>
    </lineage>
</organism>
<dbReference type="STRING" id="983506.L8X468"/>
<evidence type="ECO:0000313" key="3">
    <source>
        <dbReference type="EMBL" id="ELU45106.1"/>
    </source>
</evidence>
<accession>L8X468</accession>
<feature type="compositionally biased region" description="Basic and acidic residues" evidence="1">
    <location>
        <begin position="1396"/>
        <end position="1406"/>
    </location>
</feature>